<feature type="non-terminal residue" evidence="2">
    <location>
        <position position="315"/>
    </location>
</feature>
<comment type="caution">
    <text evidence="2">The sequence shown here is derived from an EMBL/GenBank/DDBJ whole genome shotgun (WGS) entry which is preliminary data.</text>
</comment>
<organism evidence="2 3">
    <name type="scientific">Rotaria socialis</name>
    <dbReference type="NCBI Taxonomy" id="392032"/>
    <lineage>
        <taxon>Eukaryota</taxon>
        <taxon>Metazoa</taxon>
        <taxon>Spiralia</taxon>
        <taxon>Gnathifera</taxon>
        <taxon>Rotifera</taxon>
        <taxon>Eurotatoria</taxon>
        <taxon>Bdelloidea</taxon>
        <taxon>Philodinida</taxon>
        <taxon>Philodinidae</taxon>
        <taxon>Rotaria</taxon>
    </lineage>
</organism>
<accession>A0A820PND2</accession>
<sequence length="315" mass="35220">MFSIWLSLLIVVLSINIIIATNLRCNEDINGSFQLIENCRACVIFIAPVVLSTTTMTIITTTKKATILSKNMLESHAEPSSGELVFFDESQDRRRRRRRRQLNVDTVIHQQCARELDGPLYGYDQTHCYCNSNQCNSNIQRCIYEVTAKRHFACYHGTNSSLHSLEIRHKCRSCRIRTELNSIYHYECLTFGEREQKNRTHCTCQRPMCNRDASTCQRFQPTLSRPRTHLVLGTVLNSTILTTTTTTTIPTTTSTIEIAILTTTEVATTDMITTTIALATTTTTTTTVAAVTTTATATTTTTTTTTATATTTTTT</sequence>
<evidence type="ECO:0000313" key="2">
    <source>
        <dbReference type="EMBL" id="CAF4407756.1"/>
    </source>
</evidence>
<dbReference type="EMBL" id="CAJOBQ010000718">
    <property type="protein sequence ID" value="CAF4407756.1"/>
    <property type="molecule type" value="Genomic_DNA"/>
</dbReference>
<reference evidence="2" key="1">
    <citation type="submission" date="2021-02" db="EMBL/GenBank/DDBJ databases">
        <authorList>
            <person name="Nowell W R."/>
        </authorList>
    </citation>
    <scope>NUCLEOTIDE SEQUENCE</scope>
</reference>
<dbReference type="AlphaFoldDB" id="A0A820PND2"/>
<dbReference type="Proteomes" id="UP000663862">
    <property type="component" value="Unassembled WGS sequence"/>
</dbReference>
<feature type="chain" id="PRO_5032358916" evidence="1">
    <location>
        <begin position="21"/>
        <end position="315"/>
    </location>
</feature>
<gene>
    <name evidence="2" type="ORF">TSG867_LOCUS13478</name>
</gene>
<feature type="signal peptide" evidence="1">
    <location>
        <begin position="1"/>
        <end position="20"/>
    </location>
</feature>
<proteinExistence type="predicted"/>
<keyword evidence="1" id="KW-0732">Signal</keyword>
<name>A0A820PND2_9BILA</name>
<protein>
    <submittedName>
        <fullName evidence="2">Uncharacterized protein</fullName>
    </submittedName>
</protein>
<evidence type="ECO:0000256" key="1">
    <source>
        <dbReference type="SAM" id="SignalP"/>
    </source>
</evidence>
<evidence type="ECO:0000313" key="3">
    <source>
        <dbReference type="Proteomes" id="UP000663862"/>
    </source>
</evidence>